<dbReference type="PANTHER" id="PTHR24346">
    <property type="entry name" value="MAP/MICROTUBULE AFFINITY-REGULATING KINASE"/>
    <property type="match status" value="1"/>
</dbReference>
<feature type="compositionally biased region" description="Polar residues" evidence="13">
    <location>
        <begin position="877"/>
        <end position="887"/>
    </location>
</feature>
<evidence type="ECO:0000259" key="14">
    <source>
        <dbReference type="PROSITE" id="PS50011"/>
    </source>
</evidence>
<dbReference type="PROSITE" id="PS00108">
    <property type="entry name" value="PROTEIN_KINASE_ST"/>
    <property type="match status" value="1"/>
</dbReference>
<reference evidence="15" key="1">
    <citation type="submission" date="2022-10" db="EMBL/GenBank/DDBJ databases">
        <authorList>
            <person name="Byrne P K."/>
        </authorList>
    </citation>
    <scope>NUCLEOTIDE SEQUENCE</scope>
    <source>
        <strain evidence="15">IFO1815</strain>
    </source>
</reference>
<accession>A0AA35IV91</accession>
<dbReference type="EC" id="2.7.11.1" evidence="3"/>
<feature type="region of interest" description="Disordered" evidence="13">
    <location>
        <begin position="388"/>
        <end position="450"/>
    </location>
</feature>
<evidence type="ECO:0000256" key="8">
    <source>
        <dbReference type="ARBA" id="ARBA00022777"/>
    </source>
</evidence>
<dbReference type="CDD" id="cd12194">
    <property type="entry name" value="Kcc4p_like_C"/>
    <property type="match status" value="1"/>
</dbReference>
<dbReference type="FunFam" id="1.10.510.10:FF:000394">
    <property type="entry name" value="Serine/threonine-protein kinase HSL1"/>
    <property type="match status" value="1"/>
</dbReference>
<feature type="compositionally biased region" description="Basic and acidic residues" evidence="13">
    <location>
        <begin position="888"/>
        <end position="914"/>
    </location>
</feature>
<keyword evidence="7 12" id="KW-0547">Nucleotide-binding</keyword>
<dbReference type="GO" id="GO:0044879">
    <property type="term" value="P:mitotic morphogenesis checkpoint signaling"/>
    <property type="evidence" value="ECO:0007669"/>
    <property type="project" value="UniProtKB-ARBA"/>
</dbReference>
<evidence type="ECO:0000256" key="7">
    <source>
        <dbReference type="ARBA" id="ARBA00022741"/>
    </source>
</evidence>
<dbReference type="GO" id="GO:0000921">
    <property type="term" value="P:septin ring assembly"/>
    <property type="evidence" value="ECO:0007669"/>
    <property type="project" value="UniProtKB-ARBA"/>
</dbReference>
<keyword evidence="6" id="KW-0808">Transferase</keyword>
<feature type="binding site" evidence="12">
    <location>
        <position position="75"/>
    </location>
    <ligand>
        <name>ATP</name>
        <dbReference type="ChEBI" id="CHEBI:30616"/>
    </ligand>
</feature>
<feature type="region of interest" description="Disordered" evidence="13">
    <location>
        <begin position="792"/>
        <end position="914"/>
    </location>
</feature>
<evidence type="ECO:0000256" key="1">
    <source>
        <dbReference type="ARBA" id="ARBA00004266"/>
    </source>
</evidence>
<dbReference type="Gene3D" id="1.10.510.10">
    <property type="entry name" value="Transferase(Phosphotransferase) domain 1"/>
    <property type="match status" value="1"/>
</dbReference>
<dbReference type="Proteomes" id="UP001161438">
    <property type="component" value="Chromosome 3"/>
</dbReference>
<evidence type="ECO:0000256" key="9">
    <source>
        <dbReference type="ARBA" id="ARBA00022840"/>
    </source>
</evidence>
<comment type="catalytic activity">
    <reaction evidence="10">
        <text>L-threonyl-[protein] + ATP = O-phospho-L-threonyl-[protein] + ADP + H(+)</text>
        <dbReference type="Rhea" id="RHEA:46608"/>
        <dbReference type="Rhea" id="RHEA-COMP:11060"/>
        <dbReference type="Rhea" id="RHEA-COMP:11605"/>
        <dbReference type="ChEBI" id="CHEBI:15378"/>
        <dbReference type="ChEBI" id="CHEBI:30013"/>
        <dbReference type="ChEBI" id="CHEBI:30616"/>
        <dbReference type="ChEBI" id="CHEBI:61977"/>
        <dbReference type="ChEBI" id="CHEBI:456216"/>
        <dbReference type="EC" id="2.7.11.1"/>
    </reaction>
</comment>
<dbReference type="GO" id="GO:0007117">
    <property type="term" value="P:budding cell bud growth"/>
    <property type="evidence" value="ECO:0007669"/>
    <property type="project" value="UniProtKB-ARBA"/>
</dbReference>
<evidence type="ECO:0000256" key="2">
    <source>
        <dbReference type="ARBA" id="ARBA00010791"/>
    </source>
</evidence>
<dbReference type="InterPro" id="IPR017441">
    <property type="entry name" value="Protein_kinase_ATP_BS"/>
</dbReference>
<evidence type="ECO:0000313" key="15">
    <source>
        <dbReference type="EMBL" id="CAI4037570.1"/>
    </source>
</evidence>
<dbReference type="GO" id="GO:0005940">
    <property type="term" value="C:septin ring"/>
    <property type="evidence" value="ECO:0007669"/>
    <property type="project" value="UniProtKB-ARBA"/>
</dbReference>
<dbReference type="AlphaFoldDB" id="A0AA35IV91"/>
<evidence type="ECO:0000256" key="12">
    <source>
        <dbReference type="PROSITE-ProRule" id="PRU10141"/>
    </source>
</evidence>
<feature type="domain" description="Protein kinase" evidence="14">
    <location>
        <begin position="38"/>
        <end position="302"/>
    </location>
</feature>
<dbReference type="GO" id="GO:0032161">
    <property type="term" value="C:cleavage apparatus septin structure"/>
    <property type="evidence" value="ECO:0007669"/>
    <property type="project" value="UniProtKB-ARBA"/>
</dbReference>
<dbReference type="Pfam" id="PF16797">
    <property type="entry name" value="Fungal_KA1"/>
    <property type="match status" value="1"/>
</dbReference>
<feature type="compositionally biased region" description="Basic residues" evidence="13">
    <location>
        <begin position="426"/>
        <end position="444"/>
    </location>
</feature>
<keyword evidence="9 12" id="KW-0067">ATP-binding</keyword>
<keyword evidence="8" id="KW-0418">Kinase</keyword>
<comment type="subcellular location">
    <subcellularLocation>
        <location evidence="1">Bud neck</location>
    </subcellularLocation>
</comment>
<evidence type="ECO:0000256" key="10">
    <source>
        <dbReference type="ARBA" id="ARBA00047899"/>
    </source>
</evidence>
<sequence length="1049" mass="117516">MHGLGNSANVNPQKNCRMAVANMETYRITKPLNIIGPWKLGETLGFGSTGKVQLARHERTGQKTAVKVIPKSIFKSEGSHGNNDSVLPFNIEREIVIMKLLSHPNVLSLYDVWETDNNLYLILEYAEKGELFNLLVDRGPLPEREAIKCFKQIIIAISYCHALGIVHRDLKPENLLLDNSYNIKIADFGMAALQTDAGMLETSCGSPHYAAPEIVSGLPYEGFASDVWSCGVILFALLTGRLPFDEENGNVRDLLLKVQKGQFEMPNNAEISGDAQDLIRRILVVDPTQRIKIRDILSHPLLKKYQTIKDSKSIKDLPRENTYLYPLADADNHTSVTIDDSILQNLVILWHGRPAEEIMKKLQDNGTNTEKTLYALLYRFKLESMKETNKRSRSKINKTKKSKRVSTLSSSSSSAFNHQSLDSAPRKHASRGHSKNFPSSRKRSSFILSSNSTDCSPIPLRSSKRISISSAVPGNTLQVPDSSLKLKRNSKRSSKRLSYMPNLGRGSLTTNLLSNYTNLIDDDDWEYIDKDTKRTSSNFATLIDEIFEPEKFELAKREKAELQKKVQEAKRQVSKNAPISDEKDVGFEVSDGMRELKKINNKVSSPLMNYEFSQKELLQDIDTLLTNRYQLSSYTRPISRLDPGLTPVTGAIPHSIKEKTALLQDTEMKIIETIRKSEFLGSLLNVREGISQDNNQLASIEVSPKISTTPLMYNDQVEIRKISDVEVPHFTRKSKHFTTANNRRSVLSLYSLKESLEDLNQISKNEEPDSPPQGSTDNASKSELVDVIEEVTEQKNSQHDQDDSNDSNGMNNNNILYDVPECVDSPQGYDINDAHSTQSPASKSTEPKPVVKLPSLSSFQRKNASGLGIYQRESSRESLPSVTINISESDKTTENEAQKEIKHDKSDTILSNHDGKADSYKGDISNIVRESSHGSFLKKLSKGKILELDVRAKISEKRLYEGLHKLLEGWKQYGLKNLGINTADMIISGKLVNDGILSLRSTLFEIVILPNGSGRSLIKFNKKTGSTKTLTKFATEIQIILQKEGVLDE</sequence>
<feature type="region of interest" description="Disordered" evidence="13">
    <location>
        <begin position="473"/>
        <end position="494"/>
    </location>
</feature>
<dbReference type="GO" id="GO:0000399">
    <property type="term" value="C:cellular bud neck septin structure"/>
    <property type="evidence" value="ECO:0007669"/>
    <property type="project" value="UniProtKB-ARBA"/>
</dbReference>
<evidence type="ECO:0000256" key="5">
    <source>
        <dbReference type="ARBA" id="ARBA00022553"/>
    </source>
</evidence>
<dbReference type="PROSITE" id="PS50011">
    <property type="entry name" value="PROTEIN_KINASE_DOM"/>
    <property type="match status" value="1"/>
</dbReference>
<keyword evidence="16" id="KW-1185">Reference proteome</keyword>
<dbReference type="InterPro" id="IPR011009">
    <property type="entry name" value="Kinase-like_dom_sf"/>
</dbReference>
<feature type="compositionally biased region" description="Polar residues" evidence="13">
    <location>
        <begin position="834"/>
        <end position="844"/>
    </location>
</feature>
<dbReference type="SMART" id="SM00220">
    <property type="entry name" value="S_TKc"/>
    <property type="match status" value="1"/>
</dbReference>
<feature type="compositionally biased region" description="Basic residues" evidence="13">
    <location>
        <begin position="485"/>
        <end position="494"/>
    </location>
</feature>
<evidence type="ECO:0000256" key="13">
    <source>
        <dbReference type="SAM" id="MobiDB-lite"/>
    </source>
</evidence>
<organism evidence="15 16">
    <name type="scientific">Saccharomyces mikatae IFO 1815</name>
    <dbReference type="NCBI Taxonomy" id="226126"/>
    <lineage>
        <taxon>Eukaryota</taxon>
        <taxon>Fungi</taxon>
        <taxon>Dikarya</taxon>
        <taxon>Ascomycota</taxon>
        <taxon>Saccharomycotina</taxon>
        <taxon>Saccharomycetes</taxon>
        <taxon>Saccharomycetales</taxon>
        <taxon>Saccharomycetaceae</taxon>
        <taxon>Saccharomyces</taxon>
    </lineage>
</organism>
<evidence type="ECO:0000256" key="11">
    <source>
        <dbReference type="ARBA" id="ARBA00048679"/>
    </source>
</evidence>
<dbReference type="PANTHER" id="PTHR24346:SF110">
    <property type="entry name" value="NON-SPECIFIC SERINE_THREONINE PROTEIN KINASE"/>
    <property type="match status" value="1"/>
</dbReference>
<feature type="compositionally biased region" description="Basic residues" evidence="13">
    <location>
        <begin position="391"/>
        <end position="404"/>
    </location>
</feature>
<evidence type="ECO:0000256" key="4">
    <source>
        <dbReference type="ARBA" id="ARBA00022527"/>
    </source>
</evidence>
<dbReference type="SUPFAM" id="SSF56112">
    <property type="entry name" value="Protein kinase-like (PK-like)"/>
    <property type="match status" value="1"/>
</dbReference>
<feature type="compositionally biased region" description="Low complexity" evidence="13">
    <location>
        <begin position="405"/>
        <end position="414"/>
    </location>
</feature>
<dbReference type="InterPro" id="IPR031850">
    <property type="entry name" value="Fungal_KA1_dom"/>
</dbReference>
<dbReference type="GO" id="GO:0005524">
    <property type="term" value="F:ATP binding"/>
    <property type="evidence" value="ECO:0007669"/>
    <property type="project" value="UniProtKB-UniRule"/>
</dbReference>
<dbReference type="Gene3D" id="3.30.310.220">
    <property type="entry name" value="Fungal kinase associated-1 domain"/>
    <property type="match status" value="1"/>
</dbReference>
<dbReference type="FunFam" id="3.30.310.220:FF:000001">
    <property type="entry name" value="Probable serine/threonine-protein kinase KCC4"/>
    <property type="match status" value="1"/>
</dbReference>
<proteinExistence type="inferred from homology"/>
<feature type="compositionally biased region" description="Basic and acidic residues" evidence="13">
    <location>
        <begin position="792"/>
        <end position="802"/>
    </location>
</feature>
<evidence type="ECO:0000313" key="16">
    <source>
        <dbReference type="Proteomes" id="UP001161438"/>
    </source>
</evidence>
<comment type="catalytic activity">
    <reaction evidence="11">
        <text>L-seryl-[protein] + ATP = O-phospho-L-seryl-[protein] + ADP + H(+)</text>
        <dbReference type="Rhea" id="RHEA:17989"/>
        <dbReference type="Rhea" id="RHEA-COMP:9863"/>
        <dbReference type="Rhea" id="RHEA-COMP:11604"/>
        <dbReference type="ChEBI" id="CHEBI:15378"/>
        <dbReference type="ChEBI" id="CHEBI:29999"/>
        <dbReference type="ChEBI" id="CHEBI:30616"/>
        <dbReference type="ChEBI" id="CHEBI:83421"/>
        <dbReference type="ChEBI" id="CHEBI:456216"/>
        <dbReference type="EC" id="2.7.11.1"/>
    </reaction>
</comment>
<evidence type="ECO:0000256" key="6">
    <source>
        <dbReference type="ARBA" id="ARBA00022679"/>
    </source>
</evidence>
<name>A0AA35IV91_SACMI</name>
<dbReference type="Pfam" id="PF00069">
    <property type="entry name" value="Pkinase"/>
    <property type="match status" value="1"/>
</dbReference>
<dbReference type="InterPro" id="IPR043024">
    <property type="entry name" value="KA1_sf_fungal"/>
</dbReference>
<dbReference type="PROSITE" id="PS00107">
    <property type="entry name" value="PROTEIN_KINASE_ATP"/>
    <property type="match status" value="1"/>
</dbReference>
<protein>
    <recommendedName>
        <fullName evidence="3">non-specific serine/threonine protein kinase</fullName>
        <ecNumber evidence="3">2.7.11.1</ecNumber>
    </recommendedName>
</protein>
<gene>
    <name evidence="15" type="primary">SMKI03G0430</name>
    <name evidence="15" type="ORF">SMKI_03G0430</name>
</gene>
<keyword evidence="4" id="KW-0723">Serine/threonine-protein kinase</keyword>
<dbReference type="RefSeq" id="XP_056080687.1">
    <property type="nucleotide sequence ID" value="XM_056226075.1"/>
</dbReference>
<dbReference type="GO" id="GO:0004674">
    <property type="term" value="F:protein serine/threonine kinase activity"/>
    <property type="evidence" value="ECO:0007669"/>
    <property type="project" value="UniProtKB-KW"/>
</dbReference>
<comment type="similarity">
    <text evidence="2">Belongs to the protein kinase superfamily. CAMK Ser/Thr protein kinase family. NIM1 subfamily.</text>
</comment>
<dbReference type="EMBL" id="OX365759">
    <property type="protein sequence ID" value="CAI4037570.1"/>
    <property type="molecule type" value="Genomic_DNA"/>
</dbReference>
<dbReference type="GeneID" id="80916783"/>
<dbReference type="FunFam" id="3.30.200.20:FF:000042">
    <property type="entry name" value="Aurora kinase A"/>
    <property type="match status" value="1"/>
</dbReference>
<evidence type="ECO:0000256" key="3">
    <source>
        <dbReference type="ARBA" id="ARBA00012513"/>
    </source>
</evidence>
<keyword evidence="5" id="KW-0597">Phosphoprotein</keyword>
<dbReference type="InterPro" id="IPR000719">
    <property type="entry name" value="Prot_kinase_dom"/>
</dbReference>
<dbReference type="InterPro" id="IPR008271">
    <property type="entry name" value="Ser/Thr_kinase_AS"/>
</dbReference>